<keyword evidence="1" id="KW-0732">Signal</keyword>
<sequence length="258" mass="28885">MKTILLALFICLFGINGLKAQDANSSTSASNVRQDSVFKNEKEEKVRFNGHVAGIYGGFITFGKSDYSAYKNKDFMKLKLQTSYTVALNIIEINIGLQKQKNTVGIVAGIGAEFQNMEFDNKIAIHKNKKGIIEPFTYDEGSISSSRLRVLSANIPLMLEFQSPSNKTSRFHFNMGVVGSYNFITQTKVKITENKFPHKSKTISNRGNLNMPRFNFDLMAQMGGNHFAVWARYGITPLFEKNKGPELHQVSFGAAILF</sequence>
<feature type="chain" id="PRO_5045169321" description="Outer membrane protein beta-barrel domain-containing protein" evidence="1">
    <location>
        <begin position="21"/>
        <end position="258"/>
    </location>
</feature>
<dbReference type="RefSeq" id="WP_186974887.1">
    <property type="nucleotide sequence ID" value="NZ_JACOOH010000001.1"/>
</dbReference>
<reference evidence="2 3" key="1">
    <citation type="submission" date="2020-08" db="EMBL/GenBank/DDBJ databases">
        <title>Genome public.</title>
        <authorList>
            <person name="Liu C."/>
            <person name="Sun Q."/>
        </authorList>
    </citation>
    <scope>NUCLEOTIDE SEQUENCE [LARGE SCALE GENOMIC DNA]</scope>
    <source>
        <strain evidence="2 3">NSJ-56</strain>
    </source>
</reference>
<dbReference type="EMBL" id="JACOOH010000001">
    <property type="protein sequence ID" value="MBC5620071.1"/>
    <property type="molecule type" value="Genomic_DNA"/>
</dbReference>
<feature type="signal peptide" evidence="1">
    <location>
        <begin position="1"/>
        <end position="20"/>
    </location>
</feature>
<dbReference type="Proteomes" id="UP000646484">
    <property type="component" value="Unassembled WGS sequence"/>
</dbReference>
<evidence type="ECO:0008006" key="4">
    <source>
        <dbReference type="Google" id="ProtNLM"/>
    </source>
</evidence>
<accession>A0ABR7CWL9</accession>
<evidence type="ECO:0000256" key="1">
    <source>
        <dbReference type="SAM" id="SignalP"/>
    </source>
</evidence>
<evidence type="ECO:0000313" key="2">
    <source>
        <dbReference type="EMBL" id="MBC5620071.1"/>
    </source>
</evidence>
<gene>
    <name evidence="2" type="ORF">H8S64_03050</name>
</gene>
<keyword evidence="3" id="KW-1185">Reference proteome</keyword>
<proteinExistence type="predicted"/>
<protein>
    <recommendedName>
        <fullName evidence="4">Outer membrane protein beta-barrel domain-containing protein</fullName>
    </recommendedName>
</protein>
<name>A0ABR7CWL9_9BACT</name>
<comment type="caution">
    <text evidence="2">The sequence shown here is derived from an EMBL/GenBank/DDBJ whole genome shotgun (WGS) entry which is preliminary data.</text>
</comment>
<evidence type="ECO:0000313" key="3">
    <source>
        <dbReference type="Proteomes" id="UP000646484"/>
    </source>
</evidence>
<organism evidence="2 3">
    <name type="scientific">Butyricimonas hominis</name>
    <dbReference type="NCBI Taxonomy" id="2763032"/>
    <lineage>
        <taxon>Bacteria</taxon>
        <taxon>Pseudomonadati</taxon>
        <taxon>Bacteroidota</taxon>
        <taxon>Bacteroidia</taxon>
        <taxon>Bacteroidales</taxon>
        <taxon>Odoribacteraceae</taxon>
        <taxon>Butyricimonas</taxon>
    </lineage>
</organism>